<comment type="caution">
    <text evidence="1">The sequence shown here is derived from an EMBL/GenBank/DDBJ whole genome shotgun (WGS) entry which is preliminary data.</text>
</comment>
<proteinExistence type="predicted"/>
<reference evidence="1" key="1">
    <citation type="journal article" date="2014" name="Front. Microbiol.">
        <title>High frequency of phylogenetically diverse reductive dehalogenase-homologous genes in deep subseafloor sedimentary metagenomes.</title>
        <authorList>
            <person name="Kawai M."/>
            <person name="Futagami T."/>
            <person name="Toyoda A."/>
            <person name="Takaki Y."/>
            <person name="Nishi S."/>
            <person name="Hori S."/>
            <person name="Arai W."/>
            <person name="Tsubouchi T."/>
            <person name="Morono Y."/>
            <person name="Uchiyama I."/>
            <person name="Ito T."/>
            <person name="Fujiyama A."/>
            <person name="Inagaki F."/>
            <person name="Takami H."/>
        </authorList>
    </citation>
    <scope>NUCLEOTIDE SEQUENCE</scope>
    <source>
        <strain evidence="1">Expedition CK06-06</strain>
    </source>
</reference>
<feature type="non-terminal residue" evidence="1">
    <location>
        <position position="1"/>
    </location>
</feature>
<organism evidence="1">
    <name type="scientific">marine sediment metagenome</name>
    <dbReference type="NCBI Taxonomy" id="412755"/>
    <lineage>
        <taxon>unclassified sequences</taxon>
        <taxon>metagenomes</taxon>
        <taxon>ecological metagenomes</taxon>
    </lineage>
</organism>
<protein>
    <submittedName>
        <fullName evidence="1">Uncharacterized protein</fullName>
    </submittedName>
</protein>
<sequence length="56" mass="6295">RSALFDRRKDIKVVGLVGALCGRNLSVEQFEEMIDRGREIAEKGSEEIFETIGIRG</sequence>
<dbReference type="AlphaFoldDB" id="X1IMJ9"/>
<dbReference type="EMBL" id="BARU01036964">
    <property type="protein sequence ID" value="GAH82942.1"/>
    <property type="molecule type" value="Genomic_DNA"/>
</dbReference>
<accession>X1IMJ9</accession>
<name>X1IMJ9_9ZZZZ</name>
<gene>
    <name evidence="1" type="ORF">S03H2_57650</name>
</gene>
<evidence type="ECO:0000313" key="1">
    <source>
        <dbReference type="EMBL" id="GAH82942.1"/>
    </source>
</evidence>